<gene>
    <name evidence="9" type="ORF">J2S15_003472</name>
</gene>
<keyword evidence="1" id="KW-0813">Transport</keyword>
<keyword evidence="3" id="KW-0762">Sugar transport</keyword>
<dbReference type="PANTHER" id="PTHR34581:SF2">
    <property type="entry name" value="PTS SYSTEM N,N'-DIACETYLCHITOBIOSE-SPECIFIC EIIB COMPONENT"/>
    <property type="match status" value="1"/>
</dbReference>
<reference evidence="9 10" key="1">
    <citation type="submission" date="2023-07" db="EMBL/GenBank/DDBJ databases">
        <title>Genomic Encyclopedia of Type Strains, Phase IV (KMG-IV): sequencing the most valuable type-strain genomes for metagenomic binning, comparative biology and taxonomic classification.</title>
        <authorList>
            <person name="Goeker M."/>
        </authorList>
    </citation>
    <scope>NUCLEOTIDE SEQUENCE [LARGE SCALE GENOMIC DNA]</scope>
    <source>
        <strain evidence="9 10">DSM 16784</strain>
    </source>
</reference>
<dbReference type="Gene3D" id="3.40.50.2300">
    <property type="match status" value="1"/>
</dbReference>
<dbReference type="InterPro" id="IPR036095">
    <property type="entry name" value="PTS_EIIB-like_sf"/>
</dbReference>
<evidence type="ECO:0000256" key="4">
    <source>
        <dbReference type="ARBA" id="ARBA00022679"/>
    </source>
</evidence>
<proteinExistence type="predicted"/>
<feature type="domain" description="PTS EIIB type-3" evidence="8">
    <location>
        <begin position="1"/>
        <end position="99"/>
    </location>
</feature>
<keyword evidence="5" id="KW-0598">Phosphotransferase system</keyword>
<evidence type="ECO:0000256" key="2">
    <source>
        <dbReference type="ARBA" id="ARBA00022553"/>
    </source>
</evidence>
<keyword evidence="4" id="KW-0808">Transferase</keyword>
<accession>A0ABU0E730</accession>
<evidence type="ECO:0000256" key="6">
    <source>
        <dbReference type="ARBA" id="ARBA00022777"/>
    </source>
</evidence>
<dbReference type="SUPFAM" id="SSF52794">
    <property type="entry name" value="PTS system IIB component-like"/>
    <property type="match status" value="1"/>
</dbReference>
<dbReference type="Pfam" id="PF02302">
    <property type="entry name" value="PTS_IIB"/>
    <property type="match status" value="1"/>
</dbReference>
<dbReference type="Proteomes" id="UP001230220">
    <property type="component" value="Unassembled WGS sequence"/>
</dbReference>
<comment type="caution">
    <text evidence="9">The sequence shown here is derived from an EMBL/GenBank/DDBJ whole genome shotgun (WGS) entry which is preliminary data.</text>
</comment>
<dbReference type="PROSITE" id="PS51100">
    <property type="entry name" value="PTS_EIIB_TYPE_3"/>
    <property type="match status" value="1"/>
</dbReference>
<evidence type="ECO:0000313" key="9">
    <source>
        <dbReference type="EMBL" id="MDQ0362718.1"/>
    </source>
</evidence>
<keyword evidence="2" id="KW-0597">Phosphoprotein</keyword>
<organism evidence="9 10">
    <name type="scientific">Breznakia pachnodae</name>
    <dbReference type="NCBI Taxonomy" id="265178"/>
    <lineage>
        <taxon>Bacteria</taxon>
        <taxon>Bacillati</taxon>
        <taxon>Bacillota</taxon>
        <taxon>Erysipelotrichia</taxon>
        <taxon>Erysipelotrichales</taxon>
        <taxon>Erysipelotrichaceae</taxon>
        <taxon>Breznakia</taxon>
    </lineage>
</organism>
<sequence>MKIIRLFCAGGASTGMLVQRMKKAAEEQGLEVEISAHAVNKYIDLGPTSDCVLLGPQVGYRSKQIIEELNSVPVEVINSMDYGMMNGEKVLARAMEIMK</sequence>
<keyword evidence="6" id="KW-0418">Kinase</keyword>
<dbReference type="RefSeq" id="WP_307410627.1">
    <property type="nucleotide sequence ID" value="NZ_JAUSUR010000007.1"/>
</dbReference>
<evidence type="ECO:0000256" key="5">
    <source>
        <dbReference type="ARBA" id="ARBA00022683"/>
    </source>
</evidence>
<evidence type="ECO:0000256" key="7">
    <source>
        <dbReference type="PROSITE-ProRule" id="PRU00423"/>
    </source>
</evidence>
<evidence type="ECO:0000259" key="8">
    <source>
        <dbReference type="PROSITE" id="PS51100"/>
    </source>
</evidence>
<evidence type="ECO:0000313" key="10">
    <source>
        <dbReference type="Proteomes" id="UP001230220"/>
    </source>
</evidence>
<dbReference type="InterPro" id="IPR051819">
    <property type="entry name" value="PTS_sugar-specific_EIIB"/>
</dbReference>
<evidence type="ECO:0000256" key="1">
    <source>
        <dbReference type="ARBA" id="ARBA00022448"/>
    </source>
</evidence>
<protein>
    <submittedName>
        <fullName evidence="9">PTS system cellobiose-specific IIB component</fullName>
    </submittedName>
</protein>
<evidence type="ECO:0000256" key="3">
    <source>
        <dbReference type="ARBA" id="ARBA00022597"/>
    </source>
</evidence>
<dbReference type="EMBL" id="JAUSUR010000007">
    <property type="protein sequence ID" value="MDQ0362718.1"/>
    <property type="molecule type" value="Genomic_DNA"/>
</dbReference>
<name>A0ABU0E730_9FIRM</name>
<dbReference type="InterPro" id="IPR003501">
    <property type="entry name" value="PTS_EIIB_2/3"/>
</dbReference>
<keyword evidence="10" id="KW-1185">Reference proteome</keyword>
<dbReference type="CDD" id="cd05564">
    <property type="entry name" value="PTS_IIB_chitobiose_lichenan"/>
    <property type="match status" value="1"/>
</dbReference>
<dbReference type="PANTHER" id="PTHR34581">
    <property type="entry name" value="PTS SYSTEM N,N'-DIACETYLCHITOBIOSE-SPECIFIC EIIB COMPONENT"/>
    <property type="match status" value="1"/>
</dbReference>
<dbReference type="InterPro" id="IPR013012">
    <property type="entry name" value="PTS_EIIB_3"/>
</dbReference>
<feature type="modified residue" description="Phosphocysteine; by EIIA" evidence="7">
    <location>
        <position position="8"/>
    </location>
</feature>